<name>A0ABP7AMX3_9ACTN</name>
<accession>A0ABP7AMX3</accession>
<reference evidence="3" key="1">
    <citation type="journal article" date="2019" name="Int. J. Syst. Evol. Microbiol.">
        <title>The Global Catalogue of Microorganisms (GCM) 10K type strain sequencing project: providing services to taxonomists for standard genome sequencing and annotation.</title>
        <authorList>
            <consortium name="The Broad Institute Genomics Platform"/>
            <consortium name="The Broad Institute Genome Sequencing Center for Infectious Disease"/>
            <person name="Wu L."/>
            <person name="Ma J."/>
        </authorList>
    </citation>
    <scope>NUCLEOTIDE SEQUENCE [LARGE SCALE GENOMIC DNA]</scope>
    <source>
        <strain evidence="3">JCM 16929</strain>
    </source>
</reference>
<dbReference type="InterPro" id="IPR014457">
    <property type="entry name" value="UCP010260"/>
</dbReference>
<dbReference type="PANTHER" id="PTHR34202">
    <property type="entry name" value="UPF0548 PROTEIN"/>
    <property type="match status" value="1"/>
</dbReference>
<keyword evidence="3" id="KW-1185">Reference proteome</keyword>
<dbReference type="InterPro" id="IPR018960">
    <property type="entry name" value="DUF1990"/>
</dbReference>
<sequence length="184" mass="20047">MLDASAAAELRAAPFSYDEVGATRGDLPKGYVPMRRELHIGQGQEFFELARTALFGWHVHRAAGPKIIPSSLQVAEDTVALVRIGVGPLALKAPVRVVYVVDEPGRAGFAYGTLPGHPEQGEESFLISMDDAERVRFDIVAFSRPGTRLARSSGSLGRAVQERVTERYIEAMVAYTRPDTHQVG</sequence>
<evidence type="ECO:0000313" key="2">
    <source>
        <dbReference type="EMBL" id="GAA3636023.1"/>
    </source>
</evidence>
<comment type="caution">
    <text evidence="2">The sequence shown here is derived from an EMBL/GenBank/DDBJ whole genome shotgun (WGS) entry which is preliminary data.</text>
</comment>
<evidence type="ECO:0000259" key="1">
    <source>
        <dbReference type="Pfam" id="PF09348"/>
    </source>
</evidence>
<dbReference type="Proteomes" id="UP001501490">
    <property type="component" value="Unassembled WGS sequence"/>
</dbReference>
<organism evidence="2 3">
    <name type="scientific">Microlunatus ginsengisoli</name>
    <dbReference type="NCBI Taxonomy" id="363863"/>
    <lineage>
        <taxon>Bacteria</taxon>
        <taxon>Bacillati</taxon>
        <taxon>Actinomycetota</taxon>
        <taxon>Actinomycetes</taxon>
        <taxon>Propionibacteriales</taxon>
        <taxon>Propionibacteriaceae</taxon>
        <taxon>Microlunatus</taxon>
    </lineage>
</organism>
<protein>
    <submittedName>
        <fullName evidence="2">DUF1990 family protein</fullName>
    </submittedName>
</protein>
<dbReference type="EMBL" id="BAABAB010000039">
    <property type="protein sequence ID" value="GAA3636023.1"/>
    <property type="molecule type" value="Genomic_DNA"/>
</dbReference>
<dbReference type="PANTHER" id="PTHR34202:SF1">
    <property type="entry name" value="UPF0548 PROTEIN"/>
    <property type="match status" value="1"/>
</dbReference>
<gene>
    <name evidence="2" type="ORF">GCM10022236_43310</name>
</gene>
<feature type="domain" description="DUF1990" evidence="1">
    <location>
        <begin position="16"/>
        <end position="170"/>
    </location>
</feature>
<proteinExistence type="predicted"/>
<evidence type="ECO:0000313" key="3">
    <source>
        <dbReference type="Proteomes" id="UP001501490"/>
    </source>
</evidence>
<dbReference type="PIRSF" id="PIRSF010260">
    <property type="entry name" value="UCP010260"/>
    <property type="match status" value="1"/>
</dbReference>
<dbReference type="Pfam" id="PF09348">
    <property type="entry name" value="DUF1990"/>
    <property type="match status" value="1"/>
</dbReference>